<dbReference type="GO" id="GO:0003700">
    <property type="term" value="F:DNA-binding transcription factor activity"/>
    <property type="evidence" value="ECO:0007669"/>
    <property type="project" value="InterPro"/>
</dbReference>
<gene>
    <name evidence="5" type="ORF">AKJ44_00065</name>
</gene>
<dbReference type="NCBIfam" id="NF003055">
    <property type="entry name" value="PRK03975.1-2"/>
    <property type="match status" value="1"/>
</dbReference>
<dbReference type="Gene3D" id="3.30.1190.10">
    <property type="entry name" value="DNA-binding protein Tfx superfamily, archaea"/>
    <property type="match status" value="1"/>
</dbReference>
<evidence type="ECO:0000256" key="1">
    <source>
        <dbReference type="ARBA" id="ARBA00023015"/>
    </source>
</evidence>
<feature type="domain" description="HTH cro/C1-type" evidence="4">
    <location>
        <begin position="18"/>
        <end position="49"/>
    </location>
</feature>
<dbReference type="InterPro" id="IPR007630">
    <property type="entry name" value="RNA_pol_sigma70_r4"/>
</dbReference>
<evidence type="ECO:0000313" key="5">
    <source>
        <dbReference type="EMBL" id="KXB02518.1"/>
    </source>
</evidence>
<dbReference type="InterPro" id="IPR018384">
    <property type="entry name" value="Tfx_DNA-bd_euryarc"/>
</dbReference>
<dbReference type="SUPFAM" id="SSF89915">
    <property type="entry name" value="DNA-binding protein Tfx"/>
    <property type="match status" value="1"/>
</dbReference>
<comment type="caution">
    <text evidence="5">The sequence shown here is derived from an EMBL/GenBank/DDBJ whole genome shotgun (WGS) entry which is preliminary data.</text>
</comment>
<organism evidence="5 6">
    <name type="scientific">candidate division MSBL1 archaeon SCGC-AAA261F17</name>
    <dbReference type="NCBI Taxonomy" id="1698274"/>
    <lineage>
        <taxon>Archaea</taxon>
        <taxon>Methanobacteriati</taxon>
        <taxon>Methanobacteriota</taxon>
        <taxon>candidate division MSBL1</taxon>
    </lineage>
</organism>
<reference evidence="5 6" key="1">
    <citation type="journal article" date="2016" name="Sci. Rep.">
        <title>Metabolic traits of an uncultured archaeal lineage -MSBL1- from brine pools of the Red Sea.</title>
        <authorList>
            <person name="Mwirichia R."/>
            <person name="Alam I."/>
            <person name="Rashid M."/>
            <person name="Vinu M."/>
            <person name="Ba-Alawi W."/>
            <person name="Anthony Kamau A."/>
            <person name="Kamanda Ngugi D."/>
            <person name="Goker M."/>
            <person name="Klenk H.P."/>
            <person name="Bajic V."/>
            <person name="Stingl U."/>
        </authorList>
    </citation>
    <scope>NUCLEOTIDE SEQUENCE [LARGE SCALE GENOMIC DNA]</scope>
    <source>
        <strain evidence="5">SCGC-AAA261F17</strain>
    </source>
</reference>
<proteinExistence type="predicted"/>
<keyword evidence="3" id="KW-0804">Transcription</keyword>
<dbReference type="NCBIfam" id="TIGR00721">
    <property type="entry name" value="tfx"/>
    <property type="match status" value="1"/>
</dbReference>
<dbReference type="Proteomes" id="UP000070035">
    <property type="component" value="Unassembled WGS sequence"/>
</dbReference>
<evidence type="ECO:0000259" key="4">
    <source>
        <dbReference type="PROSITE" id="PS50943"/>
    </source>
</evidence>
<evidence type="ECO:0000256" key="2">
    <source>
        <dbReference type="ARBA" id="ARBA00023125"/>
    </source>
</evidence>
<dbReference type="Pfam" id="PF14601">
    <property type="entry name" value="TFX_C"/>
    <property type="match status" value="1"/>
</dbReference>
<dbReference type="PIRSF" id="PIRSF004932">
    <property type="entry name" value="DNA_bind_Tfx"/>
    <property type="match status" value="1"/>
</dbReference>
<dbReference type="InterPro" id="IPR001387">
    <property type="entry name" value="Cro/C1-type_HTH"/>
</dbReference>
<dbReference type="Pfam" id="PF04545">
    <property type="entry name" value="Sigma70_r4"/>
    <property type="match status" value="1"/>
</dbReference>
<keyword evidence="6" id="KW-1185">Reference proteome</keyword>
<dbReference type="GO" id="GO:0006352">
    <property type="term" value="P:DNA-templated transcription initiation"/>
    <property type="evidence" value="ECO:0007669"/>
    <property type="project" value="InterPro"/>
</dbReference>
<dbReference type="AlphaFoldDB" id="A0A133V7U4"/>
<dbReference type="EMBL" id="LHXY01000001">
    <property type="protein sequence ID" value="KXB02518.1"/>
    <property type="molecule type" value="Genomic_DNA"/>
</dbReference>
<sequence>MRLNTMTGENTFLTETQVKILKLRNSGLTQAEIARKLGTSRANICSIEQRAKRNIKRAKETLALAEKIKAPASIMIEAGEDILDAAKRLFKAADGADLKVSLDTPGLVSEIKTQAGEKLDGRIASEKISLVLTSDGDVMIS</sequence>
<accession>A0A133V7U4</accession>
<dbReference type="InterPro" id="IPR029291">
    <property type="entry name" value="Tfx_C"/>
</dbReference>
<evidence type="ECO:0000313" key="6">
    <source>
        <dbReference type="Proteomes" id="UP000070035"/>
    </source>
</evidence>
<keyword evidence="2" id="KW-0238">DNA-binding</keyword>
<dbReference type="PROSITE" id="PS50943">
    <property type="entry name" value="HTH_CROC1"/>
    <property type="match status" value="1"/>
</dbReference>
<dbReference type="InterPro" id="IPR036657">
    <property type="entry name" value="Tfx_DNA-bd_sf_arc"/>
</dbReference>
<protein>
    <recommendedName>
        <fullName evidence="4">HTH cro/C1-type domain-containing protein</fullName>
    </recommendedName>
</protein>
<dbReference type="InterPro" id="IPR004645">
    <property type="entry name" value="Tfx_DNA-bd_arc"/>
</dbReference>
<evidence type="ECO:0000256" key="3">
    <source>
        <dbReference type="ARBA" id="ARBA00023163"/>
    </source>
</evidence>
<keyword evidence="1" id="KW-0805">Transcription regulation</keyword>
<dbReference type="GO" id="GO:0003677">
    <property type="term" value="F:DNA binding"/>
    <property type="evidence" value="ECO:0007669"/>
    <property type="project" value="UniProtKB-KW"/>
</dbReference>
<name>A0A133V7U4_9EURY</name>